<organism evidence="1 2">
    <name type="scientific">Klebsiella phage vB_KleM_RaK2</name>
    <dbReference type="NCBI Taxonomy" id="1147094"/>
    <lineage>
        <taxon>Viruses</taxon>
        <taxon>Duplodnaviria</taxon>
        <taxon>Heunggongvirae</taxon>
        <taxon>Uroviricota</taxon>
        <taxon>Caudoviricetes</taxon>
        <taxon>Alcyoneusvirus</taxon>
        <taxon>Alcyoneusvirus RaK2</taxon>
    </lineage>
</organism>
<keyword evidence="2" id="KW-1185">Reference proteome</keyword>
<gene>
    <name evidence="1" type="ORF">RaK2_00003</name>
</gene>
<dbReference type="GeneID" id="14013130"/>
<dbReference type="RefSeq" id="YP_007007158.1">
    <property type="nucleotide sequence ID" value="NC_019526.1"/>
</dbReference>
<proteinExistence type="predicted"/>
<dbReference type="OrthoDB" id="33488at10239"/>
<evidence type="ECO:0000313" key="1">
    <source>
        <dbReference type="EMBL" id="AFA44276.1"/>
    </source>
</evidence>
<sequence length="132" mass="15757">MTIDDIYSTIRNLDKYKKVFDSINRNIFYGIGTYDIIQLEYDQEGKSGINFVCPRDSENNFMYVEVNEDGIKFTKIFKGGIDYEELDLNEEDSFFQQDTVINLGFSLQEYREMHKDFMRYYNGFLKELTVHL</sequence>
<accession>H6X3G0</accession>
<evidence type="ECO:0000313" key="2">
    <source>
        <dbReference type="Proteomes" id="UP000007524"/>
    </source>
</evidence>
<dbReference type="Proteomes" id="UP000007524">
    <property type="component" value="Segment"/>
</dbReference>
<dbReference type="EMBL" id="JQ513383">
    <property type="protein sequence ID" value="AFA44276.1"/>
    <property type="molecule type" value="Genomic_DNA"/>
</dbReference>
<reference evidence="1 2" key="1">
    <citation type="journal article" date="2012" name="J. Virol.">
        <title>Genome of Klebsiella sp.-Infecting Bacteriophage vB_KleM_RaK2.</title>
        <authorList>
            <person name="Simoliunas E."/>
            <person name="Kaliniene L."/>
            <person name="Truncaite L."/>
            <person name="Klausa V."/>
            <person name="Zajanckauskaite A."/>
            <person name="Meskys R."/>
        </authorList>
    </citation>
    <scope>NUCLEOTIDE SEQUENCE [LARGE SCALE GENOMIC DNA]</scope>
</reference>
<name>H6X3G0_9CAUD</name>
<dbReference type="KEGG" id="vg:14013130"/>
<protein>
    <submittedName>
        <fullName evidence="1">Uncharacterized protein</fullName>
    </submittedName>
</protein>